<dbReference type="Proteomes" id="UP000027451">
    <property type="component" value="Unassembled WGS sequence"/>
</dbReference>
<dbReference type="AlphaFoldDB" id="A0A656QEF0"/>
<protein>
    <recommendedName>
        <fullName evidence="1">DUF6475 domain-containing protein</fullName>
    </recommendedName>
</protein>
<dbReference type="InterPro" id="IPR045521">
    <property type="entry name" value="DUF6475"/>
</dbReference>
<evidence type="ECO:0000313" key="3">
    <source>
        <dbReference type="Proteomes" id="UP000027451"/>
    </source>
</evidence>
<proteinExistence type="predicted"/>
<gene>
    <name evidence="2" type="ORF">BG60_26255</name>
</gene>
<dbReference type="EMBL" id="JFHD01000040">
    <property type="protein sequence ID" value="KDR25941.1"/>
    <property type="molecule type" value="Genomic_DNA"/>
</dbReference>
<evidence type="ECO:0000313" key="2">
    <source>
        <dbReference type="EMBL" id="KDR25941.1"/>
    </source>
</evidence>
<reference evidence="2 3" key="1">
    <citation type="submission" date="2014-03" db="EMBL/GenBank/DDBJ databases">
        <title>Draft Genome Sequences of Four Burkholderia Strains.</title>
        <authorList>
            <person name="Liu X.Y."/>
            <person name="Li C.X."/>
            <person name="Xu J.H."/>
        </authorList>
    </citation>
    <scope>NUCLEOTIDE SEQUENCE [LARGE SCALE GENOMIC DNA]</scope>
    <source>
        <strain evidence="2 3">OP-1</strain>
    </source>
</reference>
<name>A0A656QEF0_9BURK</name>
<accession>A0A656QEF0</accession>
<dbReference type="Pfam" id="PF20081">
    <property type="entry name" value="DUF6475"/>
    <property type="match status" value="1"/>
</dbReference>
<comment type="caution">
    <text evidence="2">The sequence shown here is derived from an EMBL/GenBank/DDBJ whole genome shotgun (WGS) entry which is preliminary data.</text>
</comment>
<evidence type="ECO:0000259" key="1">
    <source>
        <dbReference type="Pfam" id="PF20081"/>
    </source>
</evidence>
<feature type="domain" description="DUF6475" evidence="1">
    <location>
        <begin position="81"/>
        <end position="169"/>
    </location>
</feature>
<sequence>MYSKEFSANALEVWFAALEPYTIEDVRVALTRHVRDADSGRFFPKPADVVAHLQGGSGVRSLRAWTLVEKAVRMVGHYPSVVFDDPIIHRVIDDMGGWSKLALTGTMEDLKFRGIEFQRRYQGALITGGVGHDYPSYLIGAAEAHNGEQRQAIAPPVLIGDPQKCEQVRALASGNASLRVTSGASTAMLAQKTMKKIEGRKDV</sequence>
<keyword evidence="3" id="KW-1185">Reference proteome</keyword>
<organism evidence="2 3">
    <name type="scientific">Caballeronia zhejiangensis</name>
    <dbReference type="NCBI Taxonomy" id="871203"/>
    <lineage>
        <taxon>Bacteria</taxon>
        <taxon>Pseudomonadati</taxon>
        <taxon>Pseudomonadota</taxon>
        <taxon>Betaproteobacteria</taxon>
        <taxon>Burkholderiales</taxon>
        <taxon>Burkholderiaceae</taxon>
        <taxon>Caballeronia</taxon>
    </lineage>
</organism>